<name>A0ACB7RW50_HYAAI</name>
<protein>
    <submittedName>
        <fullName evidence="1">Uncharacterized protein</fullName>
    </submittedName>
</protein>
<reference evidence="1" key="1">
    <citation type="submission" date="2020-05" db="EMBL/GenBank/DDBJ databases">
        <title>Large-scale comparative analyses of tick genomes elucidate their genetic diversity and vector capacities.</title>
        <authorList>
            <person name="Jia N."/>
            <person name="Wang J."/>
            <person name="Shi W."/>
            <person name="Du L."/>
            <person name="Sun Y."/>
            <person name="Zhan W."/>
            <person name="Jiang J."/>
            <person name="Wang Q."/>
            <person name="Zhang B."/>
            <person name="Ji P."/>
            <person name="Sakyi L.B."/>
            <person name="Cui X."/>
            <person name="Yuan T."/>
            <person name="Jiang B."/>
            <person name="Yang W."/>
            <person name="Lam T.T.-Y."/>
            <person name="Chang Q."/>
            <person name="Ding S."/>
            <person name="Wang X."/>
            <person name="Zhu J."/>
            <person name="Ruan X."/>
            <person name="Zhao L."/>
            <person name="Wei J."/>
            <person name="Que T."/>
            <person name="Du C."/>
            <person name="Cheng J."/>
            <person name="Dai P."/>
            <person name="Han X."/>
            <person name="Huang E."/>
            <person name="Gao Y."/>
            <person name="Liu J."/>
            <person name="Shao H."/>
            <person name="Ye R."/>
            <person name="Li L."/>
            <person name="Wei W."/>
            <person name="Wang X."/>
            <person name="Wang C."/>
            <person name="Yang T."/>
            <person name="Huo Q."/>
            <person name="Li W."/>
            <person name="Guo W."/>
            <person name="Chen H."/>
            <person name="Zhou L."/>
            <person name="Ni X."/>
            <person name="Tian J."/>
            <person name="Zhou Y."/>
            <person name="Sheng Y."/>
            <person name="Liu T."/>
            <person name="Pan Y."/>
            <person name="Xia L."/>
            <person name="Li J."/>
            <person name="Zhao F."/>
            <person name="Cao W."/>
        </authorList>
    </citation>
    <scope>NUCLEOTIDE SEQUENCE</scope>
    <source>
        <strain evidence="1">Hyas-2018</strain>
    </source>
</reference>
<dbReference type="Proteomes" id="UP000821845">
    <property type="component" value="Chromosome 7"/>
</dbReference>
<accession>A0ACB7RW50</accession>
<evidence type="ECO:0000313" key="2">
    <source>
        <dbReference type="Proteomes" id="UP000821845"/>
    </source>
</evidence>
<comment type="caution">
    <text evidence="1">The sequence shown here is derived from an EMBL/GenBank/DDBJ whole genome shotgun (WGS) entry which is preliminary data.</text>
</comment>
<proteinExistence type="predicted"/>
<evidence type="ECO:0000313" key="1">
    <source>
        <dbReference type="EMBL" id="KAH6926848.1"/>
    </source>
</evidence>
<dbReference type="EMBL" id="CM023487">
    <property type="protein sequence ID" value="KAH6926848.1"/>
    <property type="molecule type" value="Genomic_DNA"/>
</dbReference>
<organism evidence="1 2">
    <name type="scientific">Hyalomma asiaticum</name>
    <name type="common">Tick</name>
    <dbReference type="NCBI Taxonomy" id="266040"/>
    <lineage>
        <taxon>Eukaryota</taxon>
        <taxon>Metazoa</taxon>
        <taxon>Ecdysozoa</taxon>
        <taxon>Arthropoda</taxon>
        <taxon>Chelicerata</taxon>
        <taxon>Arachnida</taxon>
        <taxon>Acari</taxon>
        <taxon>Parasitiformes</taxon>
        <taxon>Ixodida</taxon>
        <taxon>Ixodoidea</taxon>
        <taxon>Ixodidae</taxon>
        <taxon>Hyalomminae</taxon>
        <taxon>Hyalomma</taxon>
    </lineage>
</organism>
<sequence length="92" mass="10353">MSDDGEEEEEMATSGDASKEGRDARRRGLFTKDEFAKRNQRGGDMIGAAMRTAKKVDKEVRRKGRGHCVWTKELRLVRILEPEAAAPLGDFE</sequence>
<keyword evidence="2" id="KW-1185">Reference proteome</keyword>
<gene>
    <name evidence="1" type="ORF">HPB50_022574</name>
</gene>